<dbReference type="Pfam" id="PF24914">
    <property type="entry name" value="ACR10_N"/>
    <property type="match status" value="1"/>
</dbReference>
<feature type="transmembrane region" description="Helical" evidence="1">
    <location>
        <begin position="115"/>
        <end position="137"/>
    </location>
</feature>
<dbReference type="EMBL" id="GL348719">
    <property type="protein sequence ID" value="EFH47016.1"/>
    <property type="molecule type" value="Genomic_DNA"/>
</dbReference>
<dbReference type="Gramene" id="scaffold_704057.1">
    <property type="protein sequence ID" value="scaffold_704057.1"/>
    <property type="gene ID" value="scaffold_704057.1"/>
</dbReference>
<feature type="domain" description="ACT" evidence="2">
    <location>
        <begin position="35"/>
        <end position="76"/>
    </location>
</feature>
<evidence type="ECO:0000256" key="1">
    <source>
        <dbReference type="SAM" id="Phobius"/>
    </source>
</evidence>
<gene>
    <name evidence="3" type="ORF">ARALYDRAFT_916315</name>
</gene>
<dbReference type="HOGENOM" id="CLU_1837841_0_0_1"/>
<keyword evidence="1" id="KW-1133">Transmembrane helix</keyword>
<sequence>MSTSIFSSRKQNKERFDPFNLAALQFLVSLQVSSIHLVSFSTDERWCFIVFSVSLDNSSPKIGWDCLKNRLLSACPSCLEYLYLCRQSSVSKPPSLYLFKFFCCGRKGMIHVKCIIVVFCLVFLVFSLDMVVKTLIFGDF</sequence>
<dbReference type="STRING" id="81972.D7MJH5"/>
<keyword evidence="1" id="KW-0472">Membrane</keyword>
<keyword evidence="4" id="KW-1185">Reference proteome</keyword>
<evidence type="ECO:0000313" key="3">
    <source>
        <dbReference type="EMBL" id="EFH47016.1"/>
    </source>
</evidence>
<evidence type="ECO:0000313" key="4">
    <source>
        <dbReference type="Proteomes" id="UP000008694"/>
    </source>
</evidence>
<reference evidence="4" key="1">
    <citation type="journal article" date="2011" name="Nat. Genet.">
        <title>The Arabidopsis lyrata genome sequence and the basis of rapid genome size change.</title>
        <authorList>
            <person name="Hu T.T."/>
            <person name="Pattyn P."/>
            <person name="Bakker E.G."/>
            <person name="Cao J."/>
            <person name="Cheng J.-F."/>
            <person name="Clark R.M."/>
            <person name="Fahlgren N."/>
            <person name="Fawcett J.A."/>
            <person name="Grimwood J."/>
            <person name="Gundlach H."/>
            <person name="Haberer G."/>
            <person name="Hollister J.D."/>
            <person name="Ossowski S."/>
            <person name="Ottilar R.P."/>
            <person name="Salamov A.A."/>
            <person name="Schneeberger K."/>
            <person name="Spannagl M."/>
            <person name="Wang X."/>
            <person name="Yang L."/>
            <person name="Nasrallah M.E."/>
            <person name="Bergelson J."/>
            <person name="Carrington J.C."/>
            <person name="Gaut B.S."/>
            <person name="Schmutz J."/>
            <person name="Mayer K.F.X."/>
            <person name="Van de Peer Y."/>
            <person name="Grigoriev I.V."/>
            <person name="Nordborg M."/>
            <person name="Weigel D."/>
            <person name="Guo Y.-L."/>
        </authorList>
    </citation>
    <scope>NUCLEOTIDE SEQUENCE [LARGE SCALE GENOMIC DNA]</scope>
    <source>
        <strain evidence="4">cv. MN47</strain>
    </source>
</reference>
<dbReference type="Proteomes" id="UP000008694">
    <property type="component" value="Unassembled WGS sequence"/>
</dbReference>
<proteinExistence type="predicted"/>
<organism evidence="4">
    <name type="scientific">Arabidopsis lyrata subsp. lyrata</name>
    <name type="common">Lyre-leaved rock-cress</name>
    <dbReference type="NCBI Taxonomy" id="81972"/>
    <lineage>
        <taxon>Eukaryota</taxon>
        <taxon>Viridiplantae</taxon>
        <taxon>Streptophyta</taxon>
        <taxon>Embryophyta</taxon>
        <taxon>Tracheophyta</taxon>
        <taxon>Spermatophyta</taxon>
        <taxon>Magnoliopsida</taxon>
        <taxon>eudicotyledons</taxon>
        <taxon>Gunneridae</taxon>
        <taxon>Pentapetalae</taxon>
        <taxon>rosids</taxon>
        <taxon>malvids</taxon>
        <taxon>Brassicales</taxon>
        <taxon>Brassicaceae</taxon>
        <taxon>Camelineae</taxon>
        <taxon>Arabidopsis</taxon>
    </lineage>
</organism>
<dbReference type="AlphaFoldDB" id="D7MJH5"/>
<keyword evidence="1" id="KW-0812">Transmembrane</keyword>
<name>D7MJH5_ARALL</name>
<accession>D7MJH5</accession>
<protein>
    <recommendedName>
        <fullName evidence="2">ACT domain-containing protein</fullName>
    </recommendedName>
</protein>
<evidence type="ECO:0000259" key="2">
    <source>
        <dbReference type="Pfam" id="PF24914"/>
    </source>
</evidence>
<dbReference type="InterPro" id="IPR056816">
    <property type="entry name" value="ACR2/9/10_N"/>
</dbReference>